<dbReference type="Proteomes" id="UP000763447">
    <property type="component" value="Unassembled WGS sequence"/>
</dbReference>
<keyword evidence="6" id="KW-0812">Transmembrane</keyword>
<feature type="compositionally biased region" description="Polar residues" evidence="5">
    <location>
        <begin position="596"/>
        <end position="612"/>
    </location>
</feature>
<dbReference type="NCBIfam" id="TIGR01167">
    <property type="entry name" value="LPXTG_anchor"/>
    <property type="match status" value="1"/>
</dbReference>
<evidence type="ECO:0000256" key="6">
    <source>
        <dbReference type="SAM" id="Phobius"/>
    </source>
</evidence>
<keyword evidence="3" id="KW-0732">Signal</keyword>
<keyword evidence="9" id="KW-1185">Reference proteome</keyword>
<dbReference type="RefSeq" id="WP_168924473.1">
    <property type="nucleotide sequence ID" value="NZ_JAAXLJ010000003.1"/>
</dbReference>
<keyword evidence="1" id="KW-0134">Cell wall</keyword>
<keyword evidence="6" id="KW-1133">Transmembrane helix</keyword>
<feature type="compositionally biased region" description="Low complexity" evidence="5">
    <location>
        <begin position="546"/>
        <end position="560"/>
    </location>
</feature>
<proteinExistence type="predicted"/>
<protein>
    <submittedName>
        <fullName evidence="8">KxYKxGKxW signal peptide domain-containing protein</fullName>
    </submittedName>
</protein>
<dbReference type="NCBIfam" id="TIGR03715">
    <property type="entry name" value="KxYKxGKxW"/>
    <property type="match status" value="1"/>
</dbReference>
<sequence>MNETKQHYKMYKSGRSWIFAAITMVTIGIGGLMGSQVSAAADDTVPVATAVKSNLADNTQASNSVTANNIDNSGNTDNSSQATDVATDGSEQAASESNQTEKQADEPVAATVVTSQPKAADQGSVAATSATQWTSTAQVSLPGAAWNKGDNTLVAGANSDAVVTSQAGLDVKNASNFNIDYNVTNTSNEPSRIQPDFLFPKFFNESTSALVNDNFNLQDLMGSQPGLNYTFSVKPGEYLSYNDLLVNYPDFKPSQLLGIYVQGSSFVGNASYTLSVPLTIANAGSLDTASPENDFEADIYNFNLQQGTAANISTLEFKLVKNTATTIQYLDEDENNKLVQTIPLSGMEGESTDYTVSAPANYDLKSGTPTQGTYNFVAGENPSVIVYLTHQVKMTTETTNRIVNYYIEGTTTALKQATTQTINWVVKTDRVAGDSYATAQGAYSFVSAPQIDGYTATSSGAPATYPAPIAASELADSTATIYYQPNAVVGPNGGQDNGGTVSDTENSNTDTDTTADTGAGQNSDRTDTISITNDSISTSGNGDTVNQSQTPDSQQSTQNDGTTNTSRQGSGVASTRIEGATTGNSNSKSGKVVLADSTSRTGTQKLPQTSEVNSKTGALMGVIMLSILSVLGLAKRRKPESK</sequence>
<keyword evidence="2" id="KW-0964">Secreted</keyword>
<feature type="compositionally biased region" description="Low complexity" evidence="5">
    <location>
        <begin position="528"/>
        <end position="539"/>
    </location>
</feature>
<comment type="caution">
    <text evidence="8">The sequence shown here is derived from an EMBL/GenBank/DDBJ whole genome shotgun (WGS) entry which is preliminary data.</text>
</comment>
<organism evidence="8 9">
    <name type="scientific">Secundilactobacillus angelensis</name>
    <dbReference type="NCBI Taxonomy" id="2722706"/>
    <lineage>
        <taxon>Bacteria</taxon>
        <taxon>Bacillati</taxon>
        <taxon>Bacillota</taxon>
        <taxon>Bacilli</taxon>
        <taxon>Lactobacillales</taxon>
        <taxon>Lactobacillaceae</taxon>
        <taxon>Secundilactobacillus</taxon>
    </lineage>
</organism>
<gene>
    <name evidence="8" type="ORF">HC026_02670</name>
</gene>
<dbReference type="InterPro" id="IPR022263">
    <property type="entry name" value="KxYKxGKxW"/>
</dbReference>
<keyword evidence="6" id="KW-0472">Membrane</keyword>
<dbReference type="Pfam" id="PF19258">
    <property type="entry name" value="KxYKxGKxW_sig"/>
    <property type="match status" value="1"/>
</dbReference>
<evidence type="ECO:0000256" key="5">
    <source>
        <dbReference type="SAM" id="MobiDB-lite"/>
    </source>
</evidence>
<feature type="transmembrane region" description="Helical" evidence="6">
    <location>
        <begin position="617"/>
        <end position="634"/>
    </location>
</feature>
<name>A0ABX1KXD7_9LACO</name>
<feature type="compositionally biased region" description="Polar residues" evidence="5">
    <location>
        <begin position="561"/>
        <end position="573"/>
    </location>
</feature>
<evidence type="ECO:0000259" key="7">
    <source>
        <dbReference type="PROSITE" id="PS50847"/>
    </source>
</evidence>
<accession>A0ABX1KXD7</accession>
<evidence type="ECO:0000313" key="8">
    <source>
        <dbReference type="EMBL" id="NLR17820.1"/>
    </source>
</evidence>
<evidence type="ECO:0000256" key="2">
    <source>
        <dbReference type="ARBA" id="ARBA00022525"/>
    </source>
</evidence>
<evidence type="ECO:0000256" key="3">
    <source>
        <dbReference type="ARBA" id="ARBA00022729"/>
    </source>
</evidence>
<dbReference type="PROSITE" id="PS50847">
    <property type="entry name" value="GRAM_POS_ANCHORING"/>
    <property type="match status" value="1"/>
</dbReference>
<dbReference type="Gene3D" id="3.10.20.320">
    <property type="entry name" value="Putative peptidoglycan bound protein (lpxtg motif)"/>
    <property type="match status" value="1"/>
</dbReference>
<feature type="domain" description="Gram-positive cocci surface proteins LPxTG" evidence="7">
    <location>
        <begin position="606"/>
        <end position="642"/>
    </location>
</feature>
<evidence type="ECO:0000313" key="9">
    <source>
        <dbReference type="Proteomes" id="UP000763447"/>
    </source>
</evidence>
<feature type="region of interest" description="Disordered" evidence="5">
    <location>
        <begin position="62"/>
        <end position="131"/>
    </location>
</feature>
<feature type="compositionally biased region" description="Low complexity" evidence="5">
    <location>
        <begin position="500"/>
        <end position="520"/>
    </location>
</feature>
<feature type="compositionally biased region" description="Polar residues" evidence="5">
    <location>
        <begin position="62"/>
        <end position="101"/>
    </location>
</feature>
<feature type="region of interest" description="Disordered" evidence="5">
    <location>
        <begin position="486"/>
        <end position="612"/>
    </location>
</feature>
<evidence type="ECO:0000256" key="1">
    <source>
        <dbReference type="ARBA" id="ARBA00022512"/>
    </source>
</evidence>
<dbReference type="EMBL" id="JAAXLJ010000003">
    <property type="protein sequence ID" value="NLR17820.1"/>
    <property type="molecule type" value="Genomic_DNA"/>
</dbReference>
<dbReference type="InterPro" id="IPR019931">
    <property type="entry name" value="LPXTG_anchor"/>
</dbReference>
<keyword evidence="4" id="KW-0572">Peptidoglycan-anchor</keyword>
<evidence type="ECO:0000256" key="4">
    <source>
        <dbReference type="ARBA" id="ARBA00023088"/>
    </source>
</evidence>
<reference evidence="8 9" key="1">
    <citation type="submission" date="2020-04" db="EMBL/GenBank/DDBJ databases">
        <title>A novel species of genus Lactobacillus that was isolated from fermented food Zha-chili.</title>
        <authorList>
            <person name="Zhang Z."/>
        </authorList>
    </citation>
    <scope>NUCLEOTIDE SEQUENCE [LARGE SCALE GENOMIC DNA]</scope>
    <source>
        <strain evidence="9">HBUAS51383</strain>
    </source>
</reference>